<accession>A0A1Y1J941</accession>
<keyword evidence="1" id="KW-1133">Transmembrane helix</keyword>
<dbReference type="Proteomes" id="UP000195521">
    <property type="component" value="Unassembled WGS sequence"/>
</dbReference>
<feature type="transmembrane region" description="Helical" evidence="1">
    <location>
        <begin position="225"/>
        <end position="243"/>
    </location>
</feature>
<reference evidence="3" key="1">
    <citation type="submission" date="2017-04" db="EMBL/GenBank/DDBJ databases">
        <title>Plasmodium gonderi genome.</title>
        <authorList>
            <person name="Arisue N."/>
            <person name="Honma H."/>
            <person name="Kawai S."/>
            <person name="Tougan T."/>
            <person name="Tanabe K."/>
            <person name="Horii T."/>
        </authorList>
    </citation>
    <scope>NUCLEOTIDE SEQUENCE [LARGE SCALE GENOMIC DNA]</scope>
    <source>
        <strain evidence="3">ATCC 30045</strain>
    </source>
</reference>
<evidence type="ECO:0000313" key="2">
    <source>
        <dbReference type="EMBL" id="GAW79031.1"/>
    </source>
</evidence>
<dbReference type="OrthoDB" id="387017at2759"/>
<name>A0A1Y1J941_PLAGO</name>
<gene>
    <name evidence="2" type="ORF">PGO_020000</name>
</gene>
<keyword evidence="3" id="KW-1185">Reference proteome</keyword>
<organism evidence="2 3">
    <name type="scientific">Plasmodium gonderi</name>
    <dbReference type="NCBI Taxonomy" id="77519"/>
    <lineage>
        <taxon>Eukaryota</taxon>
        <taxon>Sar</taxon>
        <taxon>Alveolata</taxon>
        <taxon>Apicomplexa</taxon>
        <taxon>Aconoidasida</taxon>
        <taxon>Haemosporida</taxon>
        <taxon>Plasmodiidae</taxon>
        <taxon>Plasmodium</taxon>
        <taxon>Plasmodium (Plasmodium)</taxon>
    </lineage>
</organism>
<comment type="caution">
    <text evidence="2">The sequence shown here is derived from an EMBL/GenBank/DDBJ whole genome shotgun (WGS) entry which is preliminary data.</text>
</comment>
<dbReference type="GeneID" id="39745731"/>
<protein>
    <submittedName>
        <fullName evidence="2">Variable surface protein</fullName>
    </submittedName>
</protein>
<keyword evidence="1" id="KW-0812">Transmembrane</keyword>
<keyword evidence="1" id="KW-0472">Membrane</keyword>
<dbReference type="EMBL" id="BDQF01000002">
    <property type="protein sequence ID" value="GAW79031.1"/>
    <property type="molecule type" value="Genomic_DNA"/>
</dbReference>
<evidence type="ECO:0000313" key="3">
    <source>
        <dbReference type="Proteomes" id="UP000195521"/>
    </source>
</evidence>
<evidence type="ECO:0000256" key="1">
    <source>
        <dbReference type="SAM" id="Phobius"/>
    </source>
</evidence>
<dbReference type="RefSeq" id="XP_028541620.1">
    <property type="nucleotide sequence ID" value="XM_028685819.1"/>
</dbReference>
<proteinExistence type="predicted"/>
<dbReference type="AlphaFoldDB" id="A0A1Y1J941"/>
<sequence length="295" mass="34798">MLYNYDYFYHCQYINSFYVWDEIVNNTDKDDSVYKGPCANIKIKGPYGNKLSDENICKQTMLFLKEIRSIVDLKREVIGCKHIFYWLYQKIPNELNKYELTKTAYNTFVNLYKSYVEDVCTNYKEINITNDEIDKLDSIYEYYTCLNIIKKVNTCSEDIRACILKFNLLNAKYMDNCVSNNNQKFCEELVFLSNQFNEKVKALNCANTEHVLIFSYQKSNAKNRIIIAIVVVLLTSFLLVNLYKFTPYGVLLRRVLKGRTNVFNNEKEEWNIFQLPEINNSASANNVYNITYKST</sequence>